<dbReference type="AlphaFoldDB" id="A0A1Y2ETA2"/>
<dbReference type="STRING" id="106004.A0A1Y2ETA2"/>
<dbReference type="Proteomes" id="UP000193467">
    <property type="component" value="Unassembled WGS sequence"/>
</dbReference>
<evidence type="ECO:0000256" key="1">
    <source>
        <dbReference type="SAM" id="Coils"/>
    </source>
</evidence>
<comment type="caution">
    <text evidence="3">The sequence shown here is derived from an EMBL/GenBank/DDBJ whole genome shotgun (WGS) entry which is preliminary data.</text>
</comment>
<dbReference type="EMBL" id="MCGR01000043">
    <property type="protein sequence ID" value="ORY74065.1"/>
    <property type="molecule type" value="Genomic_DNA"/>
</dbReference>
<keyword evidence="1" id="KW-0175">Coiled coil</keyword>
<keyword evidence="4" id="KW-1185">Reference proteome</keyword>
<evidence type="ECO:0000313" key="4">
    <source>
        <dbReference type="Proteomes" id="UP000193467"/>
    </source>
</evidence>
<reference evidence="3 4" key="1">
    <citation type="submission" date="2016-07" db="EMBL/GenBank/DDBJ databases">
        <title>Pervasive Adenine N6-methylation of Active Genes in Fungi.</title>
        <authorList>
            <consortium name="DOE Joint Genome Institute"/>
            <person name="Mondo S.J."/>
            <person name="Dannebaum R.O."/>
            <person name="Kuo R.C."/>
            <person name="Labutti K."/>
            <person name="Haridas S."/>
            <person name="Kuo A."/>
            <person name="Salamov A."/>
            <person name="Ahrendt S.R."/>
            <person name="Lipzen A."/>
            <person name="Sullivan W."/>
            <person name="Andreopoulos W.B."/>
            <person name="Clum A."/>
            <person name="Lindquist E."/>
            <person name="Daum C."/>
            <person name="Ramamoorthy G.K."/>
            <person name="Gryganskyi A."/>
            <person name="Culley D."/>
            <person name="Magnuson J.K."/>
            <person name="James T.Y."/>
            <person name="O'Malley M.A."/>
            <person name="Stajich J.E."/>
            <person name="Spatafora J.W."/>
            <person name="Visel A."/>
            <person name="Grigoriev I.V."/>
        </authorList>
    </citation>
    <scope>NUCLEOTIDE SEQUENCE [LARGE SCALE GENOMIC DNA]</scope>
    <source>
        <strain evidence="3 4">62-1032</strain>
    </source>
</reference>
<name>A0A1Y2ETA2_9BASI</name>
<feature type="compositionally biased region" description="Low complexity" evidence="2">
    <location>
        <begin position="61"/>
        <end position="74"/>
    </location>
</feature>
<proteinExistence type="predicted"/>
<feature type="coiled-coil region" evidence="1">
    <location>
        <begin position="171"/>
        <end position="198"/>
    </location>
</feature>
<evidence type="ECO:0000256" key="2">
    <source>
        <dbReference type="SAM" id="MobiDB-lite"/>
    </source>
</evidence>
<feature type="compositionally biased region" description="Low complexity" evidence="2">
    <location>
        <begin position="31"/>
        <end position="42"/>
    </location>
</feature>
<protein>
    <submittedName>
        <fullName evidence="3">Uncharacterized protein</fullName>
    </submittedName>
</protein>
<organism evidence="3 4">
    <name type="scientific">Leucosporidium creatinivorum</name>
    <dbReference type="NCBI Taxonomy" id="106004"/>
    <lineage>
        <taxon>Eukaryota</taxon>
        <taxon>Fungi</taxon>
        <taxon>Dikarya</taxon>
        <taxon>Basidiomycota</taxon>
        <taxon>Pucciniomycotina</taxon>
        <taxon>Microbotryomycetes</taxon>
        <taxon>Leucosporidiales</taxon>
        <taxon>Leucosporidium</taxon>
    </lineage>
</organism>
<sequence>MPVSGESKSGIIHANGEDYTISAAAAEAQRAKRQAVAASQSSPARDSSLKDGGRDSPSRSYLAEYLEAQQLQQLPQTPNHAPLETNAILRGSNGTPPVVPSKRDEGGSATPPPLPPPPSQQQPLNSSHSQPPSEETSALRKKYNKLKASLQDEKRSRHESAEELVKERDRSHALNRDMVQQEETIVQLQQELAALRSFAQEADGIDASDVLAPIRRLNQDLDDLVFQLCEALPLNLHGPVDSEVITRLSGNSDFKNYADLARVMMETNRSLDDLAREGCLSHMAVQLKIHVFNRFSVHTKSEYEDKIIRDLYESIRNNVPQDRAARWRSITHKGVQTPTTEGYEPAYCLSFAQSTLSSLTSFISLIFPSSKPVSLTQWESTLSSLALLALKWRNKTRGLLAYDYEPFLMGSEAGEVLGFRGFGVRREKGSLGVEGKVRFSRETMLEAAPILASEFR</sequence>
<feature type="compositionally biased region" description="Basic and acidic residues" evidence="2">
    <location>
        <begin position="47"/>
        <end position="57"/>
    </location>
</feature>
<accession>A0A1Y2ETA2</accession>
<feature type="compositionally biased region" description="Basic and acidic residues" evidence="2">
    <location>
        <begin position="150"/>
        <end position="169"/>
    </location>
</feature>
<evidence type="ECO:0000313" key="3">
    <source>
        <dbReference type="EMBL" id="ORY74065.1"/>
    </source>
</evidence>
<feature type="compositionally biased region" description="Low complexity" evidence="2">
    <location>
        <begin position="121"/>
        <end position="133"/>
    </location>
</feature>
<dbReference type="InParanoid" id="A0A1Y2ETA2"/>
<dbReference type="OrthoDB" id="3222645at2759"/>
<feature type="region of interest" description="Disordered" evidence="2">
    <location>
        <begin position="31"/>
        <end position="169"/>
    </location>
</feature>
<gene>
    <name evidence="3" type="ORF">BCR35DRAFT_353955</name>
</gene>
<feature type="compositionally biased region" description="Pro residues" evidence="2">
    <location>
        <begin position="110"/>
        <end position="120"/>
    </location>
</feature>